<dbReference type="GeneID" id="25736003"/>
<feature type="region of interest" description="Disordered" evidence="1">
    <location>
        <begin position="1"/>
        <end position="32"/>
    </location>
</feature>
<feature type="compositionally biased region" description="Basic and acidic residues" evidence="1">
    <location>
        <begin position="22"/>
        <end position="32"/>
    </location>
</feature>
<organism evidence="2 3">
    <name type="scientific">Monoraphidium neglectum</name>
    <dbReference type="NCBI Taxonomy" id="145388"/>
    <lineage>
        <taxon>Eukaryota</taxon>
        <taxon>Viridiplantae</taxon>
        <taxon>Chlorophyta</taxon>
        <taxon>core chlorophytes</taxon>
        <taxon>Chlorophyceae</taxon>
        <taxon>CS clade</taxon>
        <taxon>Sphaeropleales</taxon>
        <taxon>Selenastraceae</taxon>
        <taxon>Monoraphidium</taxon>
    </lineage>
</organism>
<sequence>MVKFGIKRDKPRPAARCASQRRAADRHAEEVQTLKGQLQQARRCAADADLGASATAEQVERLRSELSASEAARRAGLSQAALELDAARRAGLSALDDIRLQMEALRDRQWEALLSEERRHAGEEDRLRADRDHARRSAQAAALQAAAAERRAELADEHARHLLHELGAAEAARGRAEADAEDALLQSAARAHEAEAAAGATRKEAERLSSRAAAAMHILGRVESGLAGHAGRALALCERLASSCRSLRAQLRGAAARECILRAELAGCRAAAGNNGSDRQTGVLIQAGLMRESELADERALQIAAECEGGADLVQVGEADAESEQQRRAQEEEEEADGPLASNAPDAPASDVSPPDACARAVSGGAAAPRRPGVALPGLKGSAAPLPSPLGVAGARQSRSARRGCGARRGTSSDDGGVSDGGA</sequence>
<dbReference type="Proteomes" id="UP000054498">
    <property type="component" value="Unassembled WGS sequence"/>
</dbReference>
<feature type="region of interest" description="Disordered" evidence="1">
    <location>
        <begin position="318"/>
        <end position="423"/>
    </location>
</feature>
<feature type="compositionally biased region" description="Basic and acidic residues" evidence="1">
    <location>
        <begin position="1"/>
        <end position="12"/>
    </location>
</feature>
<accession>A0A0D2LDP1</accession>
<name>A0A0D2LDP1_9CHLO</name>
<dbReference type="RefSeq" id="XP_013903848.1">
    <property type="nucleotide sequence ID" value="XM_014048394.1"/>
</dbReference>
<keyword evidence="3" id="KW-1185">Reference proteome</keyword>
<dbReference type="KEGG" id="mng:MNEG_3125"/>
<reference evidence="2 3" key="1">
    <citation type="journal article" date="2013" name="BMC Genomics">
        <title>Reconstruction of the lipid metabolism for the microalga Monoraphidium neglectum from its genome sequence reveals characteristics suitable for biofuel production.</title>
        <authorList>
            <person name="Bogen C."/>
            <person name="Al-Dilaimi A."/>
            <person name="Albersmeier A."/>
            <person name="Wichmann J."/>
            <person name="Grundmann M."/>
            <person name="Rupp O."/>
            <person name="Lauersen K.J."/>
            <person name="Blifernez-Klassen O."/>
            <person name="Kalinowski J."/>
            <person name="Goesmann A."/>
            <person name="Mussgnug J.H."/>
            <person name="Kruse O."/>
        </authorList>
    </citation>
    <scope>NUCLEOTIDE SEQUENCE [LARGE SCALE GENOMIC DNA]</scope>
    <source>
        <strain evidence="2 3">SAG 48.87</strain>
    </source>
</reference>
<feature type="region of interest" description="Disordered" evidence="1">
    <location>
        <begin position="118"/>
        <end position="139"/>
    </location>
</feature>
<evidence type="ECO:0000256" key="1">
    <source>
        <dbReference type="SAM" id="MobiDB-lite"/>
    </source>
</evidence>
<gene>
    <name evidence="2" type="ORF">MNEG_3125</name>
</gene>
<feature type="compositionally biased region" description="Low complexity" evidence="1">
    <location>
        <begin position="339"/>
        <end position="378"/>
    </location>
</feature>
<evidence type="ECO:0000313" key="3">
    <source>
        <dbReference type="Proteomes" id="UP000054498"/>
    </source>
</evidence>
<protein>
    <submittedName>
        <fullName evidence="2">Uncharacterized protein</fullName>
    </submittedName>
</protein>
<feature type="compositionally biased region" description="Basic and acidic residues" evidence="1">
    <location>
        <begin position="118"/>
        <end position="135"/>
    </location>
</feature>
<dbReference type="AlphaFoldDB" id="A0A0D2LDP1"/>
<proteinExistence type="predicted"/>
<dbReference type="EMBL" id="KK100599">
    <property type="protein sequence ID" value="KIZ04829.1"/>
    <property type="molecule type" value="Genomic_DNA"/>
</dbReference>
<evidence type="ECO:0000313" key="2">
    <source>
        <dbReference type="EMBL" id="KIZ04829.1"/>
    </source>
</evidence>